<name>A0A699GQF6_TANCI</name>
<reference evidence="3" key="1">
    <citation type="journal article" date="2019" name="Sci. Rep.">
        <title>Draft genome of Tanacetum cinerariifolium, the natural source of mosquito coil.</title>
        <authorList>
            <person name="Yamashiro T."/>
            <person name="Shiraishi A."/>
            <person name="Satake H."/>
            <person name="Nakayama K."/>
        </authorList>
    </citation>
    <scope>NUCLEOTIDE SEQUENCE</scope>
</reference>
<evidence type="ECO:0000256" key="1">
    <source>
        <dbReference type="SAM" id="MobiDB-lite"/>
    </source>
</evidence>
<gene>
    <name evidence="3" type="ORF">Tci_164364</name>
</gene>
<feature type="domain" description="DUF4283" evidence="2">
    <location>
        <begin position="77"/>
        <end position="135"/>
    </location>
</feature>
<feature type="compositionally biased region" description="Basic and acidic residues" evidence="1">
    <location>
        <begin position="173"/>
        <end position="183"/>
    </location>
</feature>
<dbReference type="InterPro" id="IPR025558">
    <property type="entry name" value="DUF4283"/>
</dbReference>
<organism evidence="3">
    <name type="scientific">Tanacetum cinerariifolium</name>
    <name type="common">Dalmatian daisy</name>
    <name type="synonym">Chrysanthemum cinerariifolium</name>
    <dbReference type="NCBI Taxonomy" id="118510"/>
    <lineage>
        <taxon>Eukaryota</taxon>
        <taxon>Viridiplantae</taxon>
        <taxon>Streptophyta</taxon>
        <taxon>Embryophyta</taxon>
        <taxon>Tracheophyta</taxon>
        <taxon>Spermatophyta</taxon>
        <taxon>Magnoliopsida</taxon>
        <taxon>eudicotyledons</taxon>
        <taxon>Gunneridae</taxon>
        <taxon>Pentapetalae</taxon>
        <taxon>asterids</taxon>
        <taxon>campanulids</taxon>
        <taxon>Asterales</taxon>
        <taxon>Asteraceae</taxon>
        <taxon>Asteroideae</taxon>
        <taxon>Anthemideae</taxon>
        <taxon>Anthemidinae</taxon>
        <taxon>Tanacetum</taxon>
    </lineage>
</organism>
<comment type="caution">
    <text evidence="3">The sequence shown here is derived from an EMBL/GenBank/DDBJ whole genome shotgun (WGS) entry which is preliminary data.</text>
</comment>
<feature type="region of interest" description="Disordered" evidence="1">
    <location>
        <begin position="173"/>
        <end position="221"/>
    </location>
</feature>
<feature type="compositionally biased region" description="Basic and acidic residues" evidence="1">
    <location>
        <begin position="197"/>
        <end position="213"/>
    </location>
</feature>
<evidence type="ECO:0000313" key="3">
    <source>
        <dbReference type="EMBL" id="GEV92387.1"/>
    </source>
</evidence>
<protein>
    <recommendedName>
        <fullName evidence="2">DUF4283 domain-containing protein</fullName>
    </recommendedName>
</protein>
<accession>A0A699GQF6</accession>
<proteinExistence type="predicted"/>
<sequence>MKLGYFASVVIANDVQVTSTNNEGYTGGNSCNSHSKPVEQVTMKVNFRSFVNEERLENYDTVLPKVAMENVKHKYANTLVGYFIGKSVAFALVQNYVNNTWAKFGLQKIMKNDNDVFLFKFATKDGLDKVLEQRSESYKTAPEHKELYEGLVKSYNLDKDLFSSYGKAYSLKRDREDKDKDEDPSTGSGRGLKKQKTSKDVEPPKGSNSKETKISSSKGTKVPQKWINTIAKTEKPPRTFDELMSTPIDFSTYVMHNLKIDNLTQEILVGPAFNLLKGTCKSFVDLEYHFEECYKAVTDQLDCNNPEGHEYPFNLTKPLPLIEAQGRQVVPADYFFNNDLEYLKGGNSSRKYTTSTTKTKATNYDNIEGIEDMVPIIIAVTHVKVMKWYDYGYLEEIVVRREDNILYKFMEGYFPRFNLRDIKDLLLLLVQKKLSNLEKDVIFDLNVALWMFTRRIVILKRLEDLQLGVESYQKKLNLTKPETFRSDIINMTPYTAYKNPQGIIYLDKYKRNMLMRSDELYKLCD</sequence>
<dbReference type="Pfam" id="PF14111">
    <property type="entry name" value="DUF4283"/>
    <property type="match status" value="1"/>
</dbReference>
<evidence type="ECO:0000259" key="2">
    <source>
        <dbReference type="Pfam" id="PF14111"/>
    </source>
</evidence>
<dbReference type="EMBL" id="BKCJ010038855">
    <property type="protein sequence ID" value="GEV92387.1"/>
    <property type="molecule type" value="Genomic_DNA"/>
</dbReference>
<dbReference type="AlphaFoldDB" id="A0A699GQF6"/>